<reference evidence="1 2" key="1">
    <citation type="submission" date="2017-12" db="EMBL/GenBank/DDBJ databases">
        <title>Sequencing the genomes of 1000 Actinobacteria strains.</title>
        <authorList>
            <person name="Klenk H.-P."/>
        </authorList>
    </citation>
    <scope>NUCLEOTIDE SEQUENCE [LARGE SCALE GENOMIC DNA]</scope>
    <source>
        <strain evidence="1 2">DSM 12806</strain>
    </source>
</reference>
<evidence type="ECO:0000313" key="2">
    <source>
        <dbReference type="Proteomes" id="UP000233781"/>
    </source>
</evidence>
<dbReference type="Proteomes" id="UP000233781">
    <property type="component" value="Unassembled WGS sequence"/>
</dbReference>
<dbReference type="AlphaFoldDB" id="A0A2N3YL20"/>
<dbReference type="EMBL" id="PJNE01000001">
    <property type="protein sequence ID" value="PKW27560.1"/>
    <property type="molecule type" value="Genomic_DNA"/>
</dbReference>
<name>A0A2N3YL20_9MICO</name>
<protein>
    <submittedName>
        <fullName evidence="1">Uncharacterized protein</fullName>
    </submittedName>
</protein>
<organism evidence="1 2">
    <name type="scientific">Phycicoccus duodecadis</name>
    <dbReference type="NCBI Taxonomy" id="173053"/>
    <lineage>
        <taxon>Bacteria</taxon>
        <taxon>Bacillati</taxon>
        <taxon>Actinomycetota</taxon>
        <taxon>Actinomycetes</taxon>
        <taxon>Micrococcales</taxon>
        <taxon>Intrasporangiaceae</taxon>
        <taxon>Phycicoccus</taxon>
    </lineage>
</organism>
<accession>A0A2N3YL20</accession>
<dbReference type="RefSeq" id="WP_101395968.1">
    <property type="nucleotide sequence ID" value="NZ_PJNE01000001.1"/>
</dbReference>
<gene>
    <name evidence="1" type="ORF">ATL31_2407</name>
</gene>
<dbReference type="OrthoDB" id="4729272at2"/>
<comment type="caution">
    <text evidence="1">The sequence shown here is derived from an EMBL/GenBank/DDBJ whole genome shotgun (WGS) entry which is preliminary data.</text>
</comment>
<evidence type="ECO:0000313" key="1">
    <source>
        <dbReference type="EMBL" id="PKW27560.1"/>
    </source>
</evidence>
<proteinExistence type="predicted"/>
<keyword evidence="2" id="KW-1185">Reference proteome</keyword>
<sequence>MSDLDWSTPEGLAAIRTHLAAQIDGWQAPEAYAVALSPASSSPEWVLPHVNAPGGRHQLPAVVLATILGHDGSTASLPLSRTDLEAAVASLEPAEACTAMGHPNLAAWRAVLHELDGNPAREAVAVFVADLGDPVTSEADASLRVAVQGVTPEV</sequence>